<sequence>MAGVQETAQWENHVYRIEENDPVHGGENGVTNKPIKHLANRTLYLRKLLTEAGQRINPKKITATTRNSNDLTGHTHEIDLASLTTKGLVQLTNDTGLDSESLALTAKAGKAIAQSLAQTRLDMTSGLNQKVNKTDISNAVNSSSQTTVASSQAVKTAYDKGVEAKTAADVAQRAANAKQSPATTLSGYGITDAALTKALTTENLNLITTPGLYGQGANANATTQRNYPDTKAGALQVINSAYGVMQTYITYDTRYMFVRNQATSGWSDWVRIDGLDKLPITGGTLLGNLTIQGGSDYNSIMHYNTSGKYTLTQGSPDGSTNFYAVAYFDSSGNREYGAFFPKSGTTEFVAYQSWVNSVIGNYILNSKRSNSTNSTRTDTVATSAAVKAAYDKGAEAKAAADAAQHTADAKQSPATTLSGYGITDAALTKALTTENLNLITTPGLYGQGANANATTQRNYPDTKAGALQVINSAYGVMQTYITYDTRYMFVRNQATSGWSDWVRIDGLDKLPITGGTLLGNLVVNSGDWSKIALLNNSGKQLIVEATPDSSSNIGNIVYRGATNQNEAAINIPRKNGTMALDGDIYHKNRYRYTAYPRHYHGAEVYKIPMSDAGGLMIVTLRADVCGRTTLNLPESFKAANYSVVANDVGGGRIVLSANRASGSQITVIGVDGRDATASIQCIGWVDF</sequence>
<organism evidence="1 2">
    <name type="scientific">Mannheimia cairinae</name>
    <dbReference type="NCBI Taxonomy" id="3025936"/>
    <lineage>
        <taxon>Bacteria</taxon>
        <taxon>Pseudomonadati</taxon>
        <taxon>Pseudomonadota</taxon>
        <taxon>Gammaproteobacteria</taxon>
        <taxon>Pasteurellales</taxon>
        <taxon>Pasteurellaceae</taxon>
        <taxon>Mannheimia</taxon>
    </lineage>
</organism>
<protein>
    <submittedName>
        <fullName evidence="1">Tail fiber protein</fullName>
    </submittedName>
</protein>
<dbReference type="Pfam" id="PF03406">
    <property type="entry name" value="Phage_fiber_2"/>
    <property type="match status" value="1"/>
</dbReference>
<accession>A0ABT5MQC6</accession>
<dbReference type="InterPro" id="IPR005068">
    <property type="entry name" value="Phage_lambda_Stf-r2"/>
</dbReference>
<dbReference type="CDD" id="cd19958">
    <property type="entry name" value="pyocin_knob"/>
    <property type="match status" value="2"/>
</dbReference>
<evidence type="ECO:0000313" key="1">
    <source>
        <dbReference type="EMBL" id="MDD0824386.1"/>
    </source>
</evidence>
<proteinExistence type="predicted"/>
<dbReference type="RefSeq" id="WP_273749869.1">
    <property type="nucleotide sequence ID" value="NZ_JAQSJE010000007.1"/>
</dbReference>
<evidence type="ECO:0000313" key="2">
    <source>
        <dbReference type="Proteomes" id="UP001221909"/>
    </source>
</evidence>
<keyword evidence="2" id="KW-1185">Reference proteome</keyword>
<dbReference type="Proteomes" id="UP001221909">
    <property type="component" value="Unassembled WGS sequence"/>
</dbReference>
<dbReference type="EMBL" id="JAQSJE010000007">
    <property type="protein sequence ID" value="MDD0824386.1"/>
    <property type="molecule type" value="Genomic_DNA"/>
</dbReference>
<gene>
    <name evidence="1" type="ORF">PTQ27_07915</name>
</gene>
<comment type="caution">
    <text evidence="1">The sequence shown here is derived from an EMBL/GenBank/DDBJ whole genome shotgun (WGS) entry which is preliminary data.</text>
</comment>
<name>A0ABT5MQC6_9PAST</name>
<reference evidence="1 2" key="1">
    <citation type="submission" date="2023-02" db="EMBL/GenBank/DDBJ databases">
        <title>Mannheimia cairiniae sp. nov., a novel species of Mannheimia obtained from moscovy ducks (Cairina moschata) and reclassification of Mannheimia ovis as heterotypic synonym of Mannheimia pernigra.</title>
        <authorList>
            <person name="Christensen H."/>
        </authorList>
    </citation>
    <scope>NUCLEOTIDE SEQUENCE [LARGE SCALE GENOMIC DNA]</scope>
    <source>
        <strain evidence="1 2">AT1</strain>
    </source>
</reference>